<accession>A0A819Y7X6</accession>
<evidence type="ECO:0000313" key="4">
    <source>
        <dbReference type="Proteomes" id="UP000663836"/>
    </source>
</evidence>
<protein>
    <submittedName>
        <fullName evidence="3">Uncharacterized protein</fullName>
    </submittedName>
</protein>
<feature type="region of interest" description="Disordered" evidence="1">
    <location>
        <begin position="512"/>
        <end position="564"/>
    </location>
</feature>
<feature type="compositionally biased region" description="Basic residues" evidence="1">
    <location>
        <begin position="161"/>
        <end position="170"/>
    </location>
</feature>
<proteinExistence type="predicted"/>
<comment type="caution">
    <text evidence="3">The sequence shown here is derived from an EMBL/GenBank/DDBJ whole genome shotgun (WGS) entry which is preliminary data.</text>
</comment>
<sequence>MNKISLQTTNEYDYISGSNPSLITAGLPSGSIMTSHLIQPSLKIKQNHHLNQNQTNNTQPIITLNSQQNENSQYTIVSHRTISDTYLNLSRKDINDVMIALHTLAECIRYDIDKNNSQYMIPMNDSESHQLTMLYSKSTNHTLKNSSHHYCNPRHSSSSNHFRHHHHHHHHHIKHHRNLVDDFQHDLQNMKHKKERRILHQSQYHHNPSNYPSYSSNAMLYTSTCRLNKRSKQIYHCSKKNQSTRKISSENLYQQSIKNNLSSSIPLSSYILDNIIYINQKEPISNIQILPQQAHTLQLLQNNHIHNKMSIDSLTTKDIFIPSLKSYYLQKLNHNQLSGMGDQLNLNKIDVSTQWSLQISSSSSSSSKCNTIDISKSDLLSKSYCEHENSKLYITPTNSTILTELSPSITTINTNKISSLVNKTQSFLNNNSSLINDPCNIKLNNNRNEIYLEKSSLIMNNEYDLTKSETERFLTKLNIPTCKCSTTKLKTINTNIKYSSIDDDDNIIRISLDNDSSSSSNKKKTNATSIKLSSKRPRHHKSKSSKNNQTIKRSRIHRHSQSNNSSITLIQSSKIINSKEDSFSDFFDIDTTFFDTYDRLFSDTITTSEKSL</sequence>
<dbReference type="EMBL" id="CAJNOT010005191">
    <property type="protein sequence ID" value="CAF1457996.1"/>
    <property type="molecule type" value="Genomic_DNA"/>
</dbReference>
<name>A0A819Y7X6_9BILA</name>
<feature type="region of interest" description="Disordered" evidence="1">
    <location>
        <begin position="145"/>
        <end position="170"/>
    </location>
</feature>
<dbReference type="Proteomes" id="UP000663836">
    <property type="component" value="Unassembled WGS sequence"/>
</dbReference>
<dbReference type="AlphaFoldDB" id="A0A819Y7X6"/>
<evidence type="ECO:0000313" key="3">
    <source>
        <dbReference type="EMBL" id="CAF4152656.1"/>
    </source>
</evidence>
<dbReference type="EMBL" id="CAJOBD010010450">
    <property type="protein sequence ID" value="CAF4152656.1"/>
    <property type="molecule type" value="Genomic_DNA"/>
</dbReference>
<evidence type="ECO:0000256" key="1">
    <source>
        <dbReference type="SAM" id="MobiDB-lite"/>
    </source>
</evidence>
<dbReference type="Proteomes" id="UP000663864">
    <property type="component" value="Unassembled WGS sequence"/>
</dbReference>
<organism evidence="3 4">
    <name type="scientific">Rotaria sordida</name>
    <dbReference type="NCBI Taxonomy" id="392033"/>
    <lineage>
        <taxon>Eukaryota</taxon>
        <taxon>Metazoa</taxon>
        <taxon>Spiralia</taxon>
        <taxon>Gnathifera</taxon>
        <taxon>Rotifera</taxon>
        <taxon>Eurotatoria</taxon>
        <taxon>Bdelloidea</taxon>
        <taxon>Philodinida</taxon>
        <taxon>Philodinidae</taxon>
        <taxon>Rotaria</taxon>
    </lineage>
</organism>
<gene>
    <name evidence="3" type="ORF">JBS370_LOCUS34069</name>
    <name evidence="2" type="ORF">ZHD862_LOCUS35559</name>
</gene>
<reference evidence="3" key="1">
    <citation type="submission" date="2021-02" db="EMBL/GenBank/DDBJ databases">
        <authorList>
            <person name="Nowell W R."/>
        </authorList>
    </citation>
    <scope>NUCLEOTIDE SEQUENCE</scope>
</reference>
<feature type="compositionally biased region" description="Basic residues" evidence="1">
    <location>
        <begin position="533"/>
        <end position="544"/>
    </location>
</feature>
<feature type="compositionally biased region" description="Low complexity" evidence="1">
    <location>
        <begin position="512"/>
        <end position="532"/>
    </location>
</feature>
<evidence type="ECO:0000313" key="2">
    <source>
        <dbReference type="EMBL" id="CAF1457996.1"/>
    </source>
</evidence>